<organism evidence="1 2">
    <name type="scientific">Chryseobacterium taichungense</name>
    <dbReference type="NCBI Taxonomy" id="295069"/>
    <lineage>
        <taxon>Bacteria</taxon>
        <taxon>Pseudomonadati</taxon>
        <taxon>Bacteroidota</taxon>
        <taxon>Flavobacteriia</taxon>
        <taxon>Flavobacteriales</taxon>
        <taxon>Weeksellaceae</taxon>
        <taxon>Chryseobacterium group</taxon>
        <taxon>Chryseobacterium</taxon>
    </lineage>
</organism>
<dbReference type="Proteomes" id="UP000199450">
    <property type="component" value="Unassembled WGS sequence"/>
</dbReference>
<dbReference type="RefSeq" id="WP_089999617.1">
    <property type="nucleotide sequence ID" value="NZ_FOBV01000003.1"/>
</dbReference>
<proteinExistence type="predicted"/>
<reference evidence="2" key="1">
    <citation type="submission" date="2016-10" db="EMBL/GenBank/DDBJ databases">
        <authorList>
            <person name="Varghese N."/>
            <person name="Submissions S."/>
        </authorList>
    </citation>
    <scope>NUCLEOTIDE SEQUENCE [LARGE SCALE GENOMIC DNA]</scope>
    <source>
        <strain evidence="2">DSM 17453</strain>
    </source>
</reference>
<protein>
    <submittedName>
        <fullName evidence="1">Uncharacterized protein</fullName>
    </submittedName>
</protein>
<dbReference type="EMBL" id="FOBV01000003">
    <property type="protein sequence ID" value="SEM47210.1"/>
    <property type="molecule type" value="Genomic_DNA"/>
</dbReference>
<evidence type="ECO:0000313" key="1">
    <source>
        <dbReference type="EMBL" id="SEM47210.1"/>
    </source>
</evidence>
<dbReference type="AlphaFoldDB" id="A0A1H7YM69"/>
<keyword evidence="2" id="KW-1185">Reference proteome</keyword>
<name>A0A1H7YM69_9FLAO</name>
<accession>A0A1H7YM69</accession>
<gene>
    <name evidence="1" type="ORF">SAMN05421856_103413</name>
</gene>
<sequence>MKLTEDQVKEITVKVHKDLNLTHSNKYPIEFIYIYKNDEHNRFGIDYWSTGYDYRDPEAVGDEINYGEFPEYIISIDDEKGEAFAYHYYTGHIRIKLNEKGNYEVVGKLYDYSKLGK</sequence>
<dbReference type="STRING" id="295069.SAMN05421856_103413"/>
<dbReference type="OrthoDB" id="1260096at2"/>
<evidence type="ECO:0000313" key="2">
    <source>
        <dbReference type="Proteomes" id="UP000199450"/>
    </source>
</evidence>